<dbReference type="SUPFAM" id="SSF51338">
    <property type="entry name" value="Composite domain of metallo-dependent hydrolases"/>
    <property type="match status" value="1"/>
</dbReference>
<dbReference type="PANTHER" id="PTHR43794">
    <property type="entry name" value="AMINOHYDROLASE SSNA-RELATED"/>
    <property type="match status" value="1"/>
</dbReference>
<dbReference type="SUPFAM" id="SSF51556">
    <property type="entry name" value="Metallo-dependent hydrolases"/>
    <property type="match status" value="1"/>
</dbReference>
<sequence length="468" mass="51641">MNRRDFLKNSSLLSLSPLLISNPFDTMTPTLESKTLSNTGVYLIKDAEILSMDTAIGHLQKGSILIENGVIKAIGSTVSFPANAIIIDGHNAVVMPGLIDSHWHLWTSVMRSMPGYSSDEGYFPMSVKYSRLMSGPDMKIISKYSLAEAINSGITSISDFNHNTRTFEHAKAGLDAFAEMDMRGQFLYGDHRDLKESDPTNFAEIKRLLELVAKDKKYQKIRLDLGSRSVKYPKIQEDWNNARQLGMRIVIHASSRVNAHEGEIKKLHDMGILGKDVNIIHGNAITEQEALYVSRAGSSITMTPYSEMRVGYGFPPIKILKKYAILTGVGIDTVALSGDGNLFSTLKLLKNVGNATTLDEFYMNPYELLEMATINGAKILGIDNVVGSLAVGKQADLILMRKDDLNFSGNSQTERLVIEAASAANIDLVMIGGKILKENGKLTYPNTNQLFEEAQEVSKRIQRQVEGS</sequence>
<dbReference type="InterPro" id="IPR050287">
    <property type="entry name" value="MTA/SAH_deaminase"/>
</dbReference>
<evidence type="ECO:0000313" key="2">
    <source>
        <dbReference type="EMBL" id="RKE57305.1"/>
    </source>
</evidence>
<reference evidence="2 3" key="1">
    <citation type="submission" date="2018-09" db="EMBL/GenBank/DDBJ databases">
        <title>Genomic Encyclopedia of Type Strains, Phase III (KMG-III): the genomes of soil and plant-associated and newly described type strains.</title>
        <authorList>
            <person name="Whitman W."/>
        </authorList>
    </citation>
    <scope>NUCLEOTIDE SEQUENCE [LARGE SCALE GENOMIC DNA]</scope>
    <source>
        <strain evidence="2 3">CECT 7938</strain>
    </source>
</reference>
<dbReference type="EMBL" id="RAPY01000001">
    <property type="protein sequence ID" value="RKE57305.1"/>
    <property type="molecule type" value="Genomic_DNA"/>
</dbReference>
<dbReference type="PANTHER" id="PTHR43794:SF5">
    <property type="entry name" value="CHLOROHYDROLASE FAMILY PROTEIN"/>
    <property type="match status" value="1"/>
</dbReference>
<dbReference type="Pfam" id="PF01979">
    <property type="entry name" value="Amidohydro_1"/>
    <property type="match status" value="1"/>
</dbReference>
<protein>
    <submittedName>
        <fullName evidence="2">Cytosine/adenosine deaminase-related metal-dependent hydrolase</fullName>
    </submittedName>
</protein>
<proteinExistence type="predicted"/>
<gene>
    <name evidence="2" type="ORF">DFQ12_2192</name>
</gene>
<feature type="domain" description="Amidohydrolase-related" evidence="1">
    <location>
        <begin position="93"/>
        <end position="436"/>
    </location>
</feature>
<comment type="caution">
    <text evidence="2">The sequence shown here is derived from an EMBL/GenBank/DDBJ whole genome shotgun (WGS) entry which is preliminary data.</text>
</comment>
<dbReference type="InterPro" id="IPR011059">
    <property type="entry name" value="Metal-dep_hydrolase_composite"/>
</dbReference>
<evidence type="ECO:0000259" key="1">
    <source>
        <dbReference type="Pfam" id="PF01979"/>
    </source>
</evidence>
<evidence type="ECO:0000313" key="3">
    <source>
        <dbReference type="Proteomes" id="UP000286246"/>
    </source>
</evidence>
<organism evidence="2 3">
    <name type="scientific">Sphingobacterium detergens</name>
    <dbReference type="NCBI Taxonomy" id="1145106"/>
    <lineage>
        <taxon>Bacteria</taxon>
        <taxon>Pseudomonadati</taxon>
        <taxon>Bacteroidota</taxon>
        <taxon>Sphingobacteriia</taxon>
        <taxon>Sphingobacteriales</taxon>
        <taxon>Sphingobacteriaceae</taxon>
        <taxon>Sphingobacterium</taxon>
    </lineage>
</organism>
<dbReference type="InterPro" id="IPR032466">
    <property type="entry name" value="Metal_Hydrolase"/>
</dbReference>
<dbReference type="Gene3D" id="3.20.20.140">
    <property type="entry name" value="Metal-dependent hydrolases"/>
    <property type="match status" value="1"/>
</dbReference>
<dbReference type="GO" id="GO:0016810">
    <property type="term" value="F:hydrolase activity, acting on carbon-nitrogen (but not peptide) bonds"/>
    <property type="evidence" value="ECO:0007669"/>
    <property type="project" value="InterPro"/>
</dbReference>
<dbReference type="InterPro" id="IPR006680">
    <property type="entry name" value="Amidohydro-rel"/>
</dbReference>
<dbReference type="AlphaFoldDB" id="A0A420BL24"/>
<dbReference type="Proteomes" id="UP000286246">
    <property type="component" value="Unassembled WGS sequence"/>
</dbReference>
<dbReference type="RefSeq" id="WP_167457238.1">
    <property type="nucleotide sequence ID" value="NZ_RAPY01000001.1"/>
</dbReference>
<keyword evidence="2" id="KW-0378">Hydrolase</keyword>
<name>A0A420BL24_SPHD1</name>
<dbReference type="Gene3D" id="2.30.40.10">
    <property type="entry name" value="Urease, subunit C, domain 1"/>
    <property type="match status" value="1"/>
</dbReference>
<keyword evidence="3" id="KW-1185">Reference proteome</keyword>
<accession>A0A420BL24</accession>